<evidence type="ECO:0000313" key="2">
    <source>
        <dbReference type="Proteomes" id="UP000095401"/>
    </source>
</evidence>
<dbReference type="KEGG" id="aprs:BI364_13940"/>
<organism evidence="1 2">
    <name type="scientific">Acidihalobacter yilgarnensis</name>
    <dbReference type="NCBI Taxonomy" id="2819280"/>
    <lineage>
        <taxon>Bacteria</taxon>
        <taxon>Pseudomonadati</taxon>
        <taxon>Pseudomonadota</taxon>
        <taxon>Gammaproteobacteria</taxon>
        <taxon>Chromatiales</taxon>
        <taxon>Ectothiorhodospiraceae</taxon>
        <taxon>Acidihalobacter</taxon>
    </lineage>
</organism>
<dbReference type="RefSeq" id="WP_070079264.1">
    <property type="nucleotide sequence ID" value="NZ_CP017415.1"/>
</dbReference>
<protein>
    <submittedName>
        <fullName evidence="1">Uncharacterized protein</fullName>
    </submittedName>
</protein>
<reference evidence="2" key="1">
    <citation type="submission" date="2016-09" db="EMBL/GenBank/DDBJ databases">
        <title>Acidihalobacter prosperus F5.</title>
        <authorList>
            <person name="Khaleque H.N."/>
            <person name="Ramsay J.P."/>
            <person name="Kaksonen A.H."/>
            <person name="Boxall N.J."/>
            <person name="Watkin E.L.J."/>
        </authorList>
    </citation>
    <scope>NUCLEOTIDE SEQUENCE [LARGE SCALE GENOMIC DNA]</scope>
    <source>
        <strain evidence="2">F5</strain>
    </source>
</reference>
<sequence>MALDGPLNVAAGRNLTLDTTGAVTQTAGLTAGNLLLQGGGPVTLTNAGNAVGTVAGTTGALELVDTNGLTVGTVGGVVGLTATGDVGLNAPSLSLTNALNGKAGATLRLSPLNTSASIGLAGGSGTYTLTTSDLSNISNFGVIEIGSTTGTGQITLGSTGLTVPAMTDLSLLSGGTGSGGVALNGALTLGAGKNLQIDTTGAVTQTAGLTAGNLLLQGGGPVTLTNAGNAVGTVAGTTGALDLVDTNGLTVGTVGGVVGLTATGDVGLQTGSGGLALNADVNVGSNLLKLDTTGAVTQTAGLTAGNLLLQGGGPVTLTNAGNAVGTVAGTTGALDLVDTNGLTVGTVGGVVGLTATGDVGLQTGSGGLALNADVNVGSNLLKLDTTGAVTQTAGLTAGNLLLQGGGPVTLTNAGNAVGTVAGTTGALDLVDTNGLTVGTVGGVAGLTATGDVGLQTGSGGLALNADVNVGSNLLKLDTTGAVTQTAGLTAGNLLLQGGGPVTLTNAGNAVGTMAGTTGALDLVDTNGLTVGTVGGVAGLTATGDVGLQTGSGGLALNADVNVGSNLLKLDTTGAVTQTAGLTAGNLLLQGGGPVTLTNAGNAVGTVAGTTGALDLVDTNGLTVGTVGGVAGLTATGDVGLQTGSGGLALNADVNVGSNLLKLDTTGAVTQTAGLTAGNLLLQGGGPVTLTNAGNAVGTVAGTTGALELVDTNGLTVGTVGGVVGLTATGDVGLNAPSLSLTNALNGNAGATLRLSPLNTSASIGLAGGSGTYTLTTSDLSNISNFGVIEIGSTTGTGQITLGSAGLTVPAMTDLSLLSGGTGSGGVALNGALTLGAGKNLQIDTTGAVTQTVGSANNPGINANSVRIQGGTLSLGNIHSKSLVAKASGVVTLNGTLGATDNGNALIVVTEGGFENNAGSSALVTPNGRWLVYLGSQNLPLKENGLGKNELFGYAWADNPNEIPSGNYFIYPEGVRLTTILGGGASNAAYSESLGYFQPNAITTRVKWPSPQPVDRFISTLLTGVKNQRDTAVTCKRSASASQIVCVTE</sequence>
<dbReference type="AlphaFoldDB" id="A0A1D8IQY7"/>
<name>A0A1D8IQY7_9GAMM</name>
<evidence type="ECO:0000313" key="1">
    <source>
        <dbReference type="EMBL" id="AOU98909.1"/>
    </source>
</evidence>
<gene>
    <name evidence="1" type="ORF">BI364_13940</name>
</gene>
<keyword evidence="2" id="KW-1185">Reference proteome</keyword>
<proteinExistence type="predicted"/>
<dbReference type="EMBL" id="CP017415">
    <property type="protein sequence ID" value="AOU98909.1"/>
    <property type="molecule type" value="Genomic_DNA"/>
</dbReference>
<dbReference type="Proteomes" id="UP000095401">
    <property type="component" value="Chromosome"/>
</dbReference>
<accession>A0A1D8IQY7</accession>